<dbReference type="Pfam" id="PF13802">
    <property type="entry name" value="Gal_mutarotas_2"/>
    <property type="match status" value="1"/>
</dbReference>
<dbReference type="SUPFAM" id="SSF74650">
    <property type="entry name" value="Galactose mutarotase-like"/>
    <property type="match status" value="1"/>
</dbReference>
<dbReference type="InterPro" id="IPR048395">
    <property type="entry name" value="Glyco_hydro_31_C"/>
</dbReference>
<dbReference type="Gene3D" id="2.60.40.1180">
    <property type="entry name" value="Golgi alpha-mannosidase II"/>
    <property type="match status" value="2"/>
</dbReference>
<evidence type="ECO:0008006" key="8">
    <source>
        <dbReference type="Google" id="ProtNLM"/>
    </source>
</evidence>
<evidence type="ECO:0000259" key="3">
    <source>
        <dbReference type="Pfam" id="PF01055"/>
    </source>
</evidence>
<dbReference type="GO" id="GO:0005975">
    <property type="term" value="P:carbohydrate metabolic process"/>
    <property type="evidence" value="ECO:0007669"/>
    <property type="project" value="InterPro"/>
</dbReference>
<dbReference type="Gene3D" id="3.20.20.80">
    <property type="entry name" value="Glycosidases"/>
    <property type="match status" value="1"/>
</dbReference>
<evidence type="ECO:0000313" key="7">
    <source>
        <dbReference type="Proteomes" id="UP000298616"/>
    </source>
</evidence>
<dbReference type="RefSeq" id="WP_137090178.1">
    <property type="nucleotide sequence ID" value="NZ_CP028923.1"/>
</dbReference>
<comment type="similarity">
    <text evidence="1 2">Belongs to the glycosyl hydrolase 31 family.</text>
</comment>
<dbReference type="InterPro" id="IPR013780">
    <property type="entry name" value="Glyco_hydro_b"/>
</dbReference>
<dbReference type="PROSITE" id="PS51257">
    <property type="entry name" value="PROKAR_LIPOPROTEIN"/>
    <property type="match status" value="1"/>
</dbReference>
<dbReference type="GO" id="GO:0004553">
    <property type="term" value="F:hydrolase activity, hydrolyzing O-glycosyl compounds"/>
    <property type="evidence" value="ECO:0007669"/>
    <property type="project" value="InterPro"/>
</dbReference>
<dbReference type="Proteomes" id="UP000298616">
    <property type="component" value="Chromosome"/>
</dbReference>
<dbReference type="PANTHER" id="PTHR43863:SF2">
    <property type="entry name" value="MALTASE-GLUCOAMYLASE"/>
    <property type="match status" value="1"/>
</dbReference>
<dbReference type="Pfam" id="PF01055">
    <property type="entry name" value="Glyco_hydro_31_2nd"/>
    <property type="match status" value="1"/>
</dbReference>
<dbReference type="InterPro" id="IPR017853">
    <property type="entry name" value="GH"/>
</dbReference>
<dbReference type="CDD" id="cd14752">
    <property type="entry name" value="GH31_N"/>
    <property type="match status" value="1"/>
</dbReference>
<proteinExistence type="inferred from homology"/>
<dbReference type="InterPro" id="IPR000322">
    <property type="entry name" value="Glyco_hydro_31_TIM"/>
</dbReference>
<dbReference type="InterPro" id="IPR011013">
    <property type="entry name" value="Gal_mutarotase_sf_dom"/>
</dbReference>
<keyword evidence="7" id="KW-1185">Reference proteome</keyword>
<dbReference type="SUPFAM" id="SSF51445">
    <property type="entry name" value="(Trans)glycosidases"/>
    <property type="match status" value="1"/>
</dbReference>
<keyword evidence="2" id="KW-0326">Glycosidase</keyword>
<dbReference type="Gene3D" id="2.60.40.1760">
    <property type="entry name" value="glycosyl hydrolase (family 31)"/>
    <property type="match status" value="1"/>
</dbReference>
<accession>A0A4D7JG54</accession>
<evidence type="ECO:0000256" key="2">
    <source>
        <dbReference type="RuleBase" id="RU361185"/>
    </source>
</evidence>
<protein>
    <recommendedName>
        <fullName evidence="8">Glycosyl hydrolase</fullName>
    </recommendedName>
</protein>
<name>A0A4D7JG54_9BACT</name>
<dbReference type="Pfam" id="PF21365">
    <property type="entry name" value="Glyco_hydro_31_3rd"/>
    <property type="match status" value="1"/>
</dbReference>
<feature type="domain" description="Glycoside hydrolase family 31 N-terminal" evidence="4">
    <location>
        <begin position="44"/>
        <end position="200"/>
    </location>
</feature>
<feature type="domain" description="Glycosyl hydrolase family 31 C-terminal" evidence="5">
    <location>
        <begin position="573"/>
        <end position="657"/>
    </location>
</feature>
<dbReference type="OrthoDB" id="176168at2"/>
<dbReference type="GO" id="GO:0030246">
    <property type="term" value="F:carbohydrate binding"/>
    <property type="evidence" value="ECO:0007669"/>
    <property type="project" value="InterPro"/>
</dbReference>
<dbReference type="AlphaFoldDB" id="A0A4D7JG54"/>
<dbReference type="KEGG" id="fpf:DCC35_07465"/>
<dbReference type="SUPFAM" id="SSF51011">
    <property type="entry name" value="Glycosyl hydrolase domain"/>
    <property type="match status" value="1"/>
</dbReference>
<gene>
    <name evidence="6" type="ORF">DCC35_07465</name>
</gene>
<evidence type="ECO:0000313" key="6">
    <source>
        <dbReference type="EMBL" id="QCK14591.1"/>
    </source>
</evidence>
<dbReference type="InterPro" id="IPR051816">
    <property type="entry name" value="Glycosyl_Hydrolase_31"/>
</dbReference>
<evidence type="ECO:0000259" key="5">
    <source>
        <dbReference type="Pfam" id="PF21365"/>
    </source>
</evidence>
<dbReference type="EMBL" id="CP028923">
    <property type="protein sequence ID" value="QCK14591.1"/>
    <property type="molecule type" value="Genomic_DNA"/>
</dbReference>
<sequence>MKQISAFFLLISVIIFSCKDNSEKNNFVKQKIVTISSDHGIYYLSAISEDIIRLSFKDSIITSDKFYAPVITEEIEMEVAENDSMITAKTSGVTVIVNKSPLNIKYYNNTGELKLELNDGINRIGDSLAVKFSLKPDESIYGTGFRAIPLDRRGYSFMAYNQPQYAYGEGATNLNYSIPHWMSSSNYMMMIDNPSKSFFDIGKTDKEELIYSSYKGNLSFYFIDGANFSELISNYTKLTGNQPLPPIWAFGNFQSRFGYESQQEAENILNQSLNAGYPTDALILDIFWFGPEIEDGRMGDLKWNKEKWPEPVKMINNFKDKGVKTILITEPFFTKKSQHYKYLASNGLLGMNKDSSVYELPDFYFGDAGLLDIFNPKAQKWIWQEYKRMKEYGAAGWWVDLGEPETHPDSMYHYTGRGYEVHGAYGHEWAKVMHNGYAADFPNERLFLLARAGFAGTQRYGLIPWSGDVGRNWSGFKPQPSIIMSMGLSGIGYMHSDAGGFTFVEERDPELYTRWVQFAAFSPIFRPHADQSAPAEPVMWSKEVQQNVKPFIELRYKLLPYNYTLGWENTTTGMPLMRPMFIEYPAIPDTLHNQYMWGDNFLVAPILNQGIKNRKVYLPEGEWYNYWSNEKIDGGKWIEVAVTIEKIPVFVKAGSIIPTAELVTSTDYYDTDSVHINYYYNEGTYEDQIYFDDGLTNNSWLENKYDLITVNVISKPSSITFAADKQGDSFEGSPSNRVYKIVVHGLKSEPSGIDREKFNWDPEKSLLSFYSTLTTDEIVNIN</sequence>
<organism evidence="6 7">
    <name type="scientific">Mangrovivirga cuniculi</name>
    <dbReference type="NCBI Taxonomy" id="2715131"/>
    <lineage>
        <taxon>Bacteria</taxon>
        <taxon>Pseudomonadati</taxon>
        <taxon>Bacteroidota</taxon>
        <taxon>Cytophagia</taxon>
        <taxon>Cytophagales</taxon>
        <taxon>Mangrovivirgaceae</taxon>
        <taxon>Mangrovivirga</taxon>
    </lineage>
</organism>
<evidence type="ECO:0000256" key="1">
    <source>
        <dbReference type="ARBA" id="ARBA00007806"/>
    </source>
</evidence>
<keyword evidence="2" id="KW-0378">Hydrolase</keyword>
<dbReference type="InterPro" id="IPR025887">
    <property type="entry name" value="Glyco_hydro_31_N_dom"/>
</dbReference>
<reference evidence="6 7" key="1">
    <citation type="submission" date="2018-04" db="EMBL/GenBank/DDBJ databases">
        <title>Complete genome uncultured novel isolate.</title>
        <authorList>
            <person name="Merlino G."/>
        </authorList>
    </citation>
    <scope>NUCLEOTIDE SEQUENCE [LARGE SCALE GENOMIC DNA]</scope>
    <source>
        <strain evidence="7">R1DC9</strain>
    </source>
</reference>
<dbReference type="PANTHER" id="PTHR43863">
    <property type="entry name" value="HYDROLASE, PUTATIVE (AFU_ORTHOLOGUE AFUA_1G03140)-RELATED"/>
    <property type="match status" value="1"/>
</dbReference>
<feature type="domain" description="Glycoside hydrolase family 31 TIM barrel" evidence="3">
    <location>
        <begin position="243"/>
        <end position="565"/>
    </location>
</feature>
<evidence type="ECO:0000259" key="4">
    <source>
        <dbReference type="Pfam" id="PF13802"/>
    </source>
</evidence>